<name>A0A1Y2FZ36_9BASI</name>
<dbReference type="SUPFAM" id="SSF51126">
    <property type="entry name" value="Pectin lyase-like"/>
    <property type="match status" value="1"/>
</dbReference>
<dbReference type="InParanoid" id="A0A1Y2FZ36"/>
<feature type="compositionally biased region" description="Low complexity" evidence="1">
    <location>
        <begin position="104"/>
        <end position="124"/>
    </location>
</feature>
<dbReference type="AlphaFoldDB" id="A0A1Y2FZ36"/>
<feature type="signal peptide" evidence="2">
    <location>
        <begin position="1"/>
        <end position="25"/>
    </location>
</feature>
<dbReference type="Proteomes" id="UP000193467">
    <property type="component" value="Unassembled WGS sequence"/>
</dbReference>
<dbReference type="InterPro" id="IPR011050">
    <property type="entry name" value="Pectin_lyase_fold/virulence"/>
</dbReference>
<dbReference type="InterPro" id="IPR007742">
    <property type="entry name" value="NosD_dom"/>
</dbReference>
<evidence type="ECO:0000313" key="5">
    <source>
        <dbReference type="Proteomes" id="UP000193467"/>
    </source>
</evidence>
<feature type="chain" id="PRO_5013345132" description="Periplasmic copper-binding protein NosD beta helix domain-containing protein" evidence="2">
    <location>
        <begin position="26"/>
        <end position="572"/>
    </location>
</feature>
<evidence type="ECO:0000259" key="3">
    <source>
        <dbReference type="Pfam" id="PF05048"/>
    </source>
</evidence>
<accession>A0A1Y2FZ36</accession>
<dbReference type="Pfam" id="PF05048">
    <property type="entry name" value="NosD"/>
    <property type="match status" value="1"/>
</dbReference>
<evidence type="ECO:0000256" key="2">
    <source>
        <dbReference type="SAM" id="SignalP"/>
    </source>
</evidence>
<feature type="region of interest" description="Disordered" evidence="1">
    <location>
        <begin position="102"/>
        <end position="124"/>
    </location>
</feature>
<sequence>MLFSTHSLAVATALALASLVEISAALPIDLNVVPSATVELLPYNAASPAATYYWPKPPAIILPLSDVLPYVGAADGFAPDSVLGVALGGSSSKRQKRQLFGFGAKPTTTASTSKATTISAAPTTTTTAKAASTTNCGLFGCPASSSSSAASSSSSVSPSSSSSSTTVKTSSSTTTSASPTSSAAAPASTSTCLGSSTTEQIINSLFNMGGAGTTVYLCPSVSISISNPIQFTAAGQTLITRGAPTDSTRATIVVTGATQTNAIIGSCTACSNVALRNVQINGNRPALGFISSQLGGSALLEMGGSNQGQIIDSINAYEPRSWSTLHAMEGTNNMCSGMQITGNTLGPAGAGATGTGASSNQLQGQWADAISLACQGSTITGNTLIDATDGALVVFGAPSSTITGNSIVAVKRNVMGGINMVDPNPFSGSFSGVLVANNIFNSSSAMIKVGIPMGPNVWGSQNTTSFTFGGTVRDNLFVSGPAGYFGWGIGIAGHADATISGNSFQSANFAGVPTSGCPTAAIPPIPQPLVYDPAQIRNITIKQAGFTTQKIMLLICEAPNSPMTTTGFTASY</sequence>
<reference evidence="4 5" key="1">
    <citation type="submission" date="2016-07" db="EMBL/GenBank/DDBJ databases">
        <title>Pervasive Adenine N6-methylation of Active Genes in Fungi.</title>
        <authorList>
            <consortium name="DOE Joint Genome Institute"/>
            <person name="Mondo S.J."/>
            <person name="Dannebaum R.O."/>
            <person name="Kuo R.C."/>
            <person name="Labutti K."/>
            <person name="Haridas S."/>
            <person name="Kuo A."/>
            <person name="Salamov A."/>
            <person name="Ahrendt S.R."/>
            <person name="Lipzen A."/>
            <person name="Sullivan W."/>
            <person name="Andreopoulos W.B."/>
            <person name="Clum A."/>
            <person name="Lindquist E."/>
            <person name="Daum C."/>
            <person name="Ramamoorthy G.K."/>
            <person name="Gryganskyi A."/>
            <person name="Culley D."/>
            <person name="Magnuson J.K."/>
            <person name="James T.Y."/>
            <person name="O'Malley M.A."/>
            <person name="Stajich J.E."/>
            <person name="Spatafora J.W."/>
            <person name="Visel A."/>
            <person name="Grigoriev I.V."/>
        </authorList>
    </citation>
    <scope>NUCLEOTIDE SEQUENCE [LARGE SCALE GENOMIC DNA]</scope>
    <source>
        <strain evidence="4 5">62-1032</strain>
    </source>
</reference>
<keyword evidence="5" id="KW-1185">Reference proteome</keyword>
<gene>
    <name evidence="4" type="ORF">BCR35DRAFT_300561</name>
</gene>
<evidence type="ECO:0000256" key="1">
    <source>
        <dbReference type="SAM" id="MobiDB-lite"/>
    </source>
</evidence>
<evidence type="ECO:0000313" key="4">
    <source>
        <dbReference type="EMBL" id="ORY89393.1"/>
    </source>
</evidence>
<feature type="region of interest" description="Disordered" evidence="1">
    <location>
        <begin position="147"/>
        <end position="192"/>
    </location>
</feature>
<keyword evidence="2" id="KW-0732">Signal</keyword>
<protein>
    <recommendedName>
        <fullName evidence="3">Periplasmic copper-binding protein NosD beta helix domain-containing protein</fullName>
    </recommendedName>
</protein>
<dbReference type="OrthoDB" id="2587928at2759"/>
<feature type="domain" description="Periplasmic copper-binding protein NosD beta helix" evidence="3">
    <location>
        <begin position="325"/>
        <end position="468"/>
    </location>
</feature>
<dbReference type="STRING" id="106004.A0A1Y2FZ36"/>
<feature type="compositionally biased region" description="Low complexity" evidence="1">
    <location>
        <begin position="147"/>
        <end position="191"/>
    </location>
</feature>
<dbReference type="EMBL" id="MCGR01000006">
    <property type="protein sequence ID" value="ORY89393.1"/>
    <property type="molecule type" value="Genomic_DNA"/>
</dbReference>
<proteinExistence type="predicted"/>
<organism evidence="4 5">
    <name type="scientific">Leucosporidium creatinivorum</name>
    <dbReference type="NCBI Taxonomy" id="106004"/>
    <lineage>
        <taxon>Eukaryota</taxon>
        <taxon>Fungi</taxon>
        <taxon>Dikarya</taxon>
        <taxon>Basidiomycota</taxon>
        <taxon>Pucciniomycotina</taxon>
        <taxon>Microbotryomycetes</taxon>
        <taxon>Leucosporidiales</taxon>
        <taxon>Leucosporidium</taxon>
    </lineage>
</organism>
<comment type="caution">
    <text evidence="4">The sequence shown here is derived from an EMBL/GenBank/DDBJ whole genome shotgun (WGS) entry which is preliminary data.</text>
</comment>